<dbReference type="EMBL" id="CABVLY010000011">
    <property type="protein sequence ID" value="VVU50416.1"/>
    <property type="molecule type" value="Genomic_DNA"/>
</dbReference>
<dbReference type="SMART" id="SM00342">
    <property type="entry name" value="HTH_ARAC"/>
    <property type="match status" value="1"/>
</dbReference>
<evidence type="ECO:0000259" key="4">
    <source>
        <dbReference type="PROSITE" id="PS01124"/>
    </source>
</evidence>
<accession>A0A6P2GAX1</accession>
<proteinExistence type="predicted"/>
<dbReference type="PANTHER" id="PTHR46796">
    <property type="entry name" value="HTH-TYPE TRANSCRIPTIONAL ACTIVATOR RHAS-RELATED"/>
    <property type="match status" value="1"/>
</dbReference>
<dbReference type="SUPFAM" id="SSF46689">
    <property type="entry name" value="Homeodomain-like"/>
    <property type="match status" value="2"/>
</dbReference>
<dbReference type="Pfam" id="PF12852">
    <property type="entry name" value="Cupin_6"/>
    <property type="match status" value="1"/>
</dbReference>
<dbReference type="InterPro" id="IPR020449">
    <property type="entry name" value="Tscrpt_reg_AraC-type_HTH"/>
</dbReference>
<name>A0A6P2GAX1_9BURK</name>
<dbReference type="GO" id="GO:0043565">
    <property type="term" value="F:sequence-specific DNA binding"/>
    <property type="evidence" value="ECO:0007669"/>
    <property type="project" value="InterPro"/>
</dbReference>
<dbReference type="Proteomes" id="UP000494201">
    <property type="component" value="Unassembled WGS sequence"/>
</dbReference>
<dbReference type="PROSITE" id="PS01124">
    <property type="entry name" value="HTH_ARAC_FAMILY_2"/>
    <property type="match status" value="1"/>
</dbReference>
<dbReference type="GO" id="GO:0003700">
    <property type="term" value="F:DNA-binding transcription factor activity"/>
    <property type="evidence" value="ECO:0007669"/>
    <property type="project" value="InterPro"/>
</dbReference>
<evidence type="ECO:0000256" key="3">
    <source>
        <dbReference type="ARBA" id="ARBA00023163"/>
    </source>
</evidence>
<dbReference type="PRINTS" id="PR00032">
    <property type="entry name" value="HTHARAC"/>
</dbReference>
<evidence type="ECO:0000313" key="7">
    <source>
        <dbReference type="Proteomes" id="UP000494201"/>
    </source>
</evidence>
<keyword evidence="3" id="KW-0804">Transcription</keyword>
<dbReference type="InterPro" id="IPR050204">
    <property type="entry name" value="AraC_XylS_family_regulators"/>
</dbReference>
<gene>
    <name evidence="6" type="ORF">BAN20980_03132</name>
    <name evidence="5" type="ORF">JQK92_07865</name>
</gene>
<protein>
    <submittedName>
        <fullName evidence="6">AraC family transcriptional regulator</fullName>
    </submittedName>
</protein>
<dbReference type="RefSeq" id="WP_174926599.1">
    <property type="nucleotide sequence ID" value="NZ_CABVLY010000011.1"/>
</dbReference>
<dbReference type="PROSITE" id="PS00041">
    <property type="entry name" value="HTH_ARAC_FAMILY_1"/>
    <property type="match status" value="1"/>
</dbReference>
<reference evidence="6 7" key="1">
    <citation type="submission" date="2019-09" db="EMBL/GenBank/DDBJ databases">
        <authorList>
            <person name="Depoorter E."/>
        </authorList>
    </citation>
    <scope>NUCLEOTIDE SEQUENCE [LARGE SCALE GENOMIC DNA]</scope>
    <source>
        <strain evidence="6">LMG 20980</strain>
    </source>
</reference>
<dbReference type="InterPro" id="IPR032783">
    <property type="entry name" value="AraC_lig"/>
</dbReference>
<dbReference type="PANTHER" id="PTHR46796:SF7">
    <property type="entry name" value="ARAC FAMILY TRANSCRIPTIONAL REGULATOR"/>
    <property type="match status" value="1"/>
</dbReference>
<evidence type="ECO:0000313" key="6">
    <source>
        <dbReference type="EMBL" id="VVU50416.1"/>
    </source>
</evidence>
<feature type="domain" description="HTH araC/xylS-type" evidence="4">
    <location>
        <begin position="208"/>
        <end position="306"/>
    </location>
</feature>
<organism evidence="6 7">
    <name type="scientific">Burkholderia anthina</name>
    <dbReference type="NCBI Taxonomy" id="179879"/>
    <lineage>
        <taxon>Bacteria</taxon>
        <taxon>Pseudomonadati</taxon>
        <taxon>Pseudomonadota</taxon>
        <taxon>Betaproteobacteria</taxon>
        <taxon>Burkholderiales</taxon>
        <taxon>Burkholderiaceae</taxon>
        <taxon>Burkholderia</taxon>
        <taxon>Burkholderia cepacia complex</taxon>
    </lineage>
</organism>
<evidence type="ECO:0000313" key="8">
    <source>
        <dbReference type="Proteomes" id="UP000755577"/>
    </source>
</evidence>
<keyword evidence="2" id="KW-0238">DNA-binding</keyword>
<dbReference type="GeneID" id="56501179"/>
<reference evidence="5 8" key="2">
    <citation type="submission" date="2021-02" db="EMBL/GenBank/DDBJ databases">
        <title>Draft genome of the type strains Burkholderia anthina DSM16086.</title>
        <authorList>
            <person name="Hertel R."/>
            <person name="Meissner J."/>
            <person name="Poehlein A."/>
            <person name="Daniel R."/>
            <person name="Commichau F.M."/>
        </authorList>
    </citation>
    <scope>NUCLEOTIDE SEQUENCE [LARGE SCALE GENOMIC DNA]</scope>
    <source>
        <strain evidence="5 8">DSM 16086</strain>
    </source>
</reference>
<keyword evidence="8" id="KW-1185">Reference proteome</keyword>
<dbReference type="AlphaFoldDB" id="A0A6P2GAX1"/>
<dbReference type="InterPro" id="IPR018062">
    <property type="entry name" value="HTH_AraC-typ_CS"/>
</dbReference>
<dbReference type="Proteomes" id="UP000755577">
    <property type="component" value="Unassembled WGS sequence"/>
</dbReference>
<dbReference type="Pfam" id="PF12833">
    <property type="entry name" value="HTH_18"/>
    <property type="match status" value="1"/>
</dbReference>
<dbReference type="InterPro" id="IPR009057">
    <property type="entry name" value="Homeodomain-like_sf"/>
</dbReference>
<dbReference type="Gene3D" id="1.10.10.60">
    <property type="entry name" value="Homeodomain-like"/>
    <property type="match status" value="2"/>
</dbReference>
<keyword evidence="1" id="KW-0805">Transcription regulation</keyword>
<evidence type="ECO:0000313" key="5">
    <source>
        <dbReference type="EMBL" id="MBM2766343.1"/>
    </source>
</evidence>
<dbReference type="EMBL" id="JAFCIQ010000004">
    <property type="protein sequence ID" value="MBM2766343.1"/>
    <property type="molecule type" value="Genomic_DNA"/>
</dbReference>
<evidence type="ECO:0000256" key="2">
    <source>
        <dbReference type="ARBA" id="ARBA00023125"/>
    </source>
</evidence>
<evidence type="ECO:0000256" key="1">
    <source>
        <dbReference type="ARBA" id="ARBA00023015"/>
    </source>
</evidence>
<dbReference type="InterPro" id="IPR018060">
    <property type="entry name" value="HTH_AraC"/>
</dbReference>
<sequence>MSSEIEGDPLSDILRLLDAQPVVAGGFSAGGTWAIRFPQPNKIKFFALVKGRCWLSFGPRTEPVDVGEGDVFLLNGERSFILASDRDAEPVEATSLFSGSGRRTVQIGDGCGCTQIGGHVKLAPSNDALLTDVLPPLIHIRADCEQAGVLQWLLARLVKEFETERPGASLASAYLVQLMFVEMLRVQLDTGADIPNGWLRAIGDPRLGPALRLMHGDPAKAWRLDELAAAAAMSRTAFATRFKSLAGMAPLTWLTHWRMRMARHALIQEATPIAVLAARFGYASESAFSSAFKRVSGVAPRDYRRTGAGS</sequence>